<dbReference type="GO" id="GO:0004156">
    <property type="term" value="F:dihydropteroate synthase activity"/>
    <property type="evidence" value="ECO:0007669"/>
    <property type="project" value="UniProtKB-EC"/>
</dbReference>
<evidence type="ECO:0000256" key="1">
    <source>
        <dbReference type="ARBA" id="ARBA00000012"/>
    </source>
</evidence>
<dbReference type="GO" id="GO:0046654">
    <property type="term" value="P:tetrahydrofolate biosynthetic process"/>
    <property type="evidence" value="ECO:0007669"/>
    <property type="project" value="UniProtKB-UniPathway"/>
</dbReference>
<dbReference type="InterPro" id="IPR011005">
    <property type="entry name" value="Dihydropteroate_synth-like_sf"/>
</dbReference>
<dbReference type="RefSeq" id="WP_052004965.1">
    <property type="nucleotide sequence ID" value="NZ_AZGA01000005.1"/>
</dbReference>
<dbReference type="Pfam" id="PF00809">
    <property type="entry name" value="Pterin_bind"/>
    <property type="match status" value="1"/>
</dbReference>
<dbReference type="PANTHER" id="PTHR20941">
    <property type="entry name" value="FOLATE SYNTHESIS PROTEINS"/>
    <property type="match status" value="1"/>
</dbReference>
<keyword evidence="7" id="KW-0808">Transferase</keyword>
<evidence type="ECO:0000256" key="10">
    <source>
        <dbReference type="ARBA" id="ARBA00022909"/>
    </source>
</evidence>
<evidence type="ECO:0000256" key="3">
    <source>
        <dbReference type="ARBA" id="ARBA00004763"/>
    </source>
</evidence>
<evidence type="ECO:0000256" key="9">
    <source>
        <dbReference type="ARBA" id="ARBA00022842"/>
    </source>
</evidence>
<dbReference type="GO" id="GO:0046872">
    <property type="term" value="F:metal ion binding"/>
    <property type="evidence" value="ECO:0007669"/>
    <property type="project" value="UniProtKB-KW"/>
</dbReference>
<name>X0PTR1_9LACO</name>
<proteinExistence type="inferred from homology"/>
<keyword evidence="10" id="KW-0289">Folate biosynthesis</keyword>
<dbReference type="Gene3D" id="3.20.20.20">
    <property type="entry name" value="Dihydropteroate synthase-like"/>
    <property type="match status" value="1"/>
</dbReference>
<evidence type="ECO:0000256" key="6">
    <source>
        <dbReference type="ARBA" id="ARBA00016919"/>
    </source>
</evidence>
<dbReference type="InterPro" id="IPR045031">
    <property type="entry name" value="DHP_synth-like"/>
</dbReference>
<keyword evidence="9" id="KW-0460">Magnesium</keyword>
<organism evidence="13 14">
    <name type="scientific">Agrilactobacillus composti DSM 18527 = JCM 14202</name>
    <dbReference type="NCBI Taxonomy" id="1423734"/>
    <lineage>
        <taxon>Bacteria</taxon>
        <taxon>Bacillati</taxon>
        <taxon>Bacillota</taxon>
        <taxon>Bacilli</taxon>
        <taxon>Lactobacillales</taxon>
        <taxon>Lactobacillaceae</taxon>
        <taxon>Agrilactobacillus</taxon>
    </lineage>
</organism>
<dbReference type="OrthoDB" id="9811744at2"/>
<evidence type="ECO:0000256" key="11">
    <source>
        <dbReference type="ARBA" id="ARBA00030193"/>
    </source>
</evidence>
<dbReference type="AlphaFoldDB" id="X0PTR1"/>
<comment type="catalytic activity">
    <reaction evidence="1">
        <text>(7,8-dihydropterin-6-yl)methyl diphosphate + 4-aminobenzoate = 7,8-dihydropteroate + diphosphate</text>
        <dbReference type="Rhea" id="RHEA:19949"/>
        <dbReference type="ChEBI" id="CHEBI:17836"/>
        <dbReference type="ChEBI" id="CHEBI:17839"/>
        <dbReference type="ChEBI" id="CHEBI:33019"/>
        <dbReference type="ChEBI" id="CHEBI:72950"/>
        <dbReference type="EC" id="2.5.1.15"/>
    </reaction>
</comment>
<dbReference type="InterPro" id="IPR000489">
    <property type="entry name" value="Pterin-binding_dom"/>
</dbReference>
<evidence type="ECO:0000256" key="8">
    <source>
        <dbReference type="ARBA" id="ARBA00022723"/>
    </source>
</evidence>
<evidence type="ECO:0000313" key="13">
    <source>
        <dbReference type="EMBL" id="KRM36315.1"/>
    </source>
</evidence>
<keyword evidence="14" id="KW-1185">Reference proteome</keyword>
<accession>X0PTR1</accession>
<evidence type="ECO:0000313" key="14">
    <source>
        <dbReference type="Proteomes" id="UP000051236"/>
    </source>
</evidence>
<comment type="caution">
    <text evidence="13">The sequence shown here is derived from an EMBL/GenBank/DDBJ whole genome shotgun (WGS) entry which is preliminary data.</text>
</comment>
<dbReference type="eggNOG" id="COG0294">
    <property type="taxonomic scope" value="Bacteria"/>
</dbReference>
<dbReference type="PATRIC" id="fig|1423734.3.peg.3119"/>
<evidence type="ECO:0000256" key="5">
    <source>
        <dbReference type="ARBA" id="ARBA00012458"/>
    </source>
</evidence>
<dbReference type="EMBL" id="AZGA01000005">
    <property type="protein sequence ID" value="KRM36315.1"/>
    <property type="molecule type" value="Genomic_DNA"/>
</dbReference>
<comment type="cofactor">
    <cofactor evidence="2">
        <name>Mg(2+)</name>
        <dbReference type="ChEBI" id="CHEBI:18420"/>
    </cofactor>
</comment>
<comment type="pathway">
    <text evidence="3">Cofactor biosynthesis; tetrahydrofolate biosynthesis; 7,8-dihydrofolate from 2-amino-4-hydroxy-6-hydroxymethyl-7,8-dihydropteridine diphosphate and 4-aminobenzoate: step 1/2.</text>
</comment>
<dbReference type="SUPFAM" id="SSF51717">
    <property type="entry name" value="Dihydropteroate synthetase-like"/>
    <property type="match status" value="1"/>
</dbReference>
<comment type="similarity">
    <text evidence="4">Belongs to the DHPS family.</text>
</comment>
<evidence type="ECO:0000256" key="7">
    <source>
        <dbReference type="ARBA" id="ARBA00022679"/>
    </source>
</evidence>
<evidence type="ECO:0000256" key="2">
    <source>
        <dbReference type="ARBA" id="ARBA00001946"/>
    </source>
</evidence>
<dbReference type="UniPathway" id="UPA00077">
    <property type="reaction ID" value="UER00156"/>
</dbReference>
<keyword evidence="8" id="KW-0479">Metal-binding</keyword>
<feature type="domain" description="Pterin-binding" evidence="12">
    <location>
        <begin position="109"/>
        <end position="358"/>
    </location>
</feature>
<dbReference type="STRING" id="1423734.FC83_GL003070"/>
<evidence type="ECO:0000259" key="12">
    <source>
        <dbReference type="PROSITE" id="PS50972"/>
    </source>
</evidence>
<dbReference type="InterPro" id="IPR006390">
    <property type="entry name" value="DHP_synth_dom"/>
</dbReference>
<dbReference type="PANTHER" id="PTHR20941:SF1">
    <property type="entry name" value="FOLIC ACID SYNTHESIS PROTEIN FOL1"/>
    <property type="match status" value="1"/>
</dbReference>
<dbReference type="PROSITE" id="PS50972">
    <property type="entry name" value="PTERIN_BINDING"/>
    <property type="match status" value="1"/>
</dbReference>
<dbReference type="NCBIfam" id="TIGR01496">
    <property type="entry name" value="DHPS"/>
    <property type="match status" value="1"/>
</dbReference>
<protein>
    <recommendedName>
        <fullName evidence="6">Dihydropteroate synthase</fullName>
        <ecNumber evidence="5">2.5.1.15</ecNumber>
    </recommendedName>
    <alternativeName>
        <fullName evidence="11">Dihydropteroate pyrophosphorylase</fullName>
    </alternativeName>
</protein>
<sequence>MELTEVLISDTLAGQTIFDPFNVDLKFTETDSDELAWLIPLWADLDVTLTQVRADFKVHFNIYQFKAFVAEINRRLPNSTCAAQLAQIWAAHQLWWRGRDFELDLTTTPIVYSILNTSPDSFYDGGVLQNVDDVIRRAEVDVANGAKVLEVGGQTTRPGFTEVTPEVELQRVLPEIKAIQSHFPDVLIAVDTYKTPVMQAVLDAGVHIINDVNGFRDDPAKLALLKTYQPAVLTMHENRGKPYKDDLTSNVQGFFEENLALLAKAVPYDHIALDQGIGYSAKADNIQDFAFMRTLDKLNLYKRPTMVAVSNKGFYGKLLGLAKDDRLLPTIISETLMIQQGGRLIRVHDSKATADMIKLLDAINNSFLIDKSDDEIK</sequence>
<reference evidence="13 14" key="1">
    <citation type="journal article" date="2015" name="Genome Announc.">
        <title>Expanding the biotechnology potential of lactobacilli through comparative genomics of 213 strains and associated genera.</title>
        <authorList>
            <person name="Sun Z."/>
            <person name="Harris H.M."/>
            <person name="McCann A."/>
            <person name="Guo C."/>
            <person name="Argimon S."/>
            <person name="Zhang W."/>
            <person name="Yang X."/>
            <person name="Jeffery I.B."/>
            <person name="Cooney J.C."/>
            <person name="Kagawa T.F."/>
            <person name="Liu W."/>
            <person name="Song Y."/>
            <person name="Salvetti E."/>
            <person name="Wrobel A."/>
            <person name="Rasinkangas P."/>
            <person name="Parkhill J."/>
            <person name="Rea M.C."/>
            <person name="O'Sullivan O."/>
            <person name="Ritari J."/>
            <person name="Douillard F.P."/>
            <person name="Paul Ross R."/>
            <person name="Yang R."/>
            <person name="Briner A.E."/>
            <person name="Felis G.E."/>
            <person name="de Vos W.M."/>
            <person name="Barrangou R."/>
            <person name="Klaenhammer T.R."/>
            <person name="Caufield P.W."/>
            <person name="Cui Y."/>
            <person name="Zhang H."/>
            <person name="O'Toole P.W."/>
        </authorList>
    </citation>
    <scope>NUCLEOTIDE SEQUENCE [LARGE SCALE GENOMIC DNA]</scope>
    <source>
        <strain evidence="13 14">DSM 18527</strain>
    </source>
</reference>
<dbReference type="GO" id="GO:0046656">
    <property type="term" value="P:folic acid biosynthetic process"/>
    <property type="evidence" value="ECO:0007669"/>
    <property type="project" value="UniProtKB-KW"/>
</dbReference>
<gene>
    <name evidence="13" type="ORF">FC83_GL003070</name>
</gene>
<dbReference type="Proteomes" id="UP000051236">
    <property type="component" value="Unassembled WGS sequence"/>
</dbReference>
<dbReference type="EC" id="2.5.1.15" evidence="5"/>
<evidence type="ECO:0000256" key="4">
    <source>
        <dbReference type="ARBA" id="ARBA00009503"/>
    </source>
</evidence>